<accession>A0A401U7K1</accession>
<sequence>MKDLSIYVSVATLVILLGYITYNGSSLGRNVAVEAISDNATALVAEIPSGFVAKPFRIPEKLDFAQEEVPLHINDVRERLDRELQVNSYLHSSTLFIIKRANRWLPQMEKILKENGIPDDFKYLPLIESALLNQVSPREATGFWQIMPDAGKAYGLEINKQVDERYDPIKSTYAACKYLKDAHRKFGNWTLAAASYNRGMTGMQKALDNQKVDSYYDLFLNDETSRYIFRLIAMKEIMQNPLKYGFVLAEEELYNEEKVQYVEVKESIKSLVDFSLSKGTNYKTIKRLNPWLRDEDLKIKKGKIYRIALPA</sequence>
<dbReference type="RefSeq" id="WP_127121516.1">
    <property type="nucleotide sequence ID" value="NZ_BHXQ01000002.1"/>
</dbReference>
<proteinExistence type="inferred from homology"/>
<evidence type="ECO:0000259" key="3">
    <source>
        <dbReference type="Pfam" id="PF01464"/>
    </source>
</evidence>
<feature type="transmembrane region" description="Helical" evidence="2">
    <location>
        <begin position="6"/>
        <end position="22"/>
    </location>
</feature>
<dbReference type="Proteomes" id="UP000288227">
    <property type="component" value="Unassembled WGS sequence"/>
</dbReference>
<reference evidence="4 5" key="1">
    <citation type="submission" date="2018-11" db="EMBL/GenBank/DDBJ databases">
        <title>Chryseotalea sanarue gen. nov., sp., nov., a member of the family Cytophagaceae, isolated from a brackish lake in Hamamatsu Japan.</title>
        <authorList>
            <person name="Maejima Y."/>
            <person name="Iino T."/>
            <person name="Muraguchi Y."/>
            <person name="Fukuda K."/>
            <person name="Ohkuma M."/>
            <person name="Moriuchi R."/>
            <person name="Dohra H."/>
            <person name="Kimbara K."/>
            <person name="Shintani M."/>
        </authorList>
    </citation>
    <scope>NUCLEOTIDE SEQUENCE [LARGE SCALE GENOMIC DNA]</scope>
    <source>
        <strain evidence="4 5">Ys</strain>
    </source>
</reference>
<feature type="domain" description="Transglycosylase SLT" evidence="3">
    <location>
        <begin position="113"/>
        <end position="213"/>
    </location>
</feature>
<keyword evidence="2" id="KW-0812">Transmembrane</keyword>
<dbReference type="CDD" id="cd16894">
    <property type="entry name" value="MltD-like"/>
    <property type="match status" value="1"/>
</dbReference>
<keyword evidence="2" id="KW-0472">Membrane</keyword>
<dbReference type="SUPFAM" id="SSF53955">
    <property type="entry name" value="Lysozyme-like"/>
    <property type="match status" value="1"/>
</dbReference>
<evidence type="ECO:0000256" key="1">
    <source>
        <dbReference type="ARBA" id="ARBA00007734"/>
    </source>
</evidence>
<protein>
    <submittedName>
        <fullName evidence="4">Lytic transglycosylase</fullName>
    </submittedName>
</protein>
<dbReference type="Gene3D" id="1.10.530.10">
    <property type="match status" value="1"/>
</dbReference>
<dbReference type="EMBL" id="BHXQ01000002">
    <property type="protein sequence ID" value="GCC50857.1"/>
    <property type="molecule type" value="Genomic_DNA"/>
</dbReference>
<dbReference type="InterPro" id="IPR008258">
    <property type="entry name" value="Transglycosylase_SLT_dom_1"/>
</dbReference>
<evidence type="ECO:0000313" key="5">
    <source>
        <dbReference type="Proteomes" id="UP000288227"/>
    </source>
</evidence>
<evidence type="ECO:0000256" key="2">
    <source>
        <dbReference type="SAM" id="Phobius"/>
    </source>
</evidence>
<dbReference type="InterPro" id="IPR023346">
    <property type="entry name" value="Lysozyme-like_dom_sf"/>
</dbReference>
<evidence type="ECO:0000313" key="4">
    <source>
        <dbReference type="EMBL" id="GCC50857.1"/>
    </source>
</evidence>
<comment type="similarity">
    <text evidence="1">Belongs to the transglycosylase Slt family.</text>
</comment>
<keyword evidence="5" id="KW-1185">Reference proteome</keyword>
<comment type="caution">
    <text evidence="4">The sequence shown here is derived from an EMBL/GenBank/DDBJ whole genome shotgun (WGS) entry which is preliminary data.</text>
</comment>
<dbReference type="PANTHER" id="PTHR37423">
    <property type="entry name" value="SOLUBLE LYTIC MUREIN TRANSGLYCOSYLASE-RELATED"/>
    <property type="match status" value="1"/>
</dbReference>
<keyword evidence="2" id="KW-1133">Transmembrane helix</keyword>
<dbReference type="AlphaFoldDB" id="A0A401U7K1"/>
<dbReference type="OrthoDB" id="9815002at2"/>
<gene>
    <name evidence="4" type="ORF">SanaruYs_10760</name>
</gene>
<name>A0A401U7K1_9BACT</name>
<organism evidence="4 5">
    <name type="scientific">Chryseotalea sanaruensis</name>
    <dbReference type="NCBI Taxonomy" id="2482724"/>
    <lineage>
        <taxon>Bacteria</taxon>
        <taxon>Pseudomonadati</taxon>
        <taxon>Bacteroidota</taxon>
        <taxon>Cytophagia</taxon>
        <taxon>Cytophagales</taxon>
        <taxon>Chryseotaleaceae</taxon>
        <taxon>Chryseotalea</taxon>
    </lineage>
</organism>
<dbReference type="PANTHER" id="PTHR37423:SF2">
    <property type="entry name" value="MEMBRANE-BOUND LYTIC MUREIN TRANSGLYCOSYLASE C"/>
    <property type="match status" value="1"/>
</dbReference>
<dbReference type="Pfam" id="PF01464">
    <property type="entry name" value="SLT"/>
    <property type="match status" value="1"/>
</dbReference>